<organism evidence="13 14">
    <name type="scientific">Cnephaeus nilssonii</name>
    <name type="common">Northern bat</name>
    <name type="synonym">Eptesicus nilssonii</name>
    <dbReference type="NCBI Taxonomy" id="3371016"/>
    <lineage>
        <taxon>Eukaryota</taxon>
        <taxon>Metazoa</taxon>
        <taxon>Chordata</taxon>
        <taxon>Craniata</taxon>
        <taxon>Vertebrata</taxon>
        <taxon>Euteleostomi</taxon>
        <taxon>Mammalia</taxon>
        <taxon>Eutheria</taxon>
        <taxon>Laurasiatheria</taxon>
        <taxon>Chiroptera</taxon>
        <taxon>Yangochiroptera</taxon>
        <taxon>Vespertilionidae</taxon>
        <taxon>Cnephaeus</taxon>
    </lineage>
</organism>
<dbReference type="Proteomes" id="UP001177744">
    <property type="component" value="Unassembled WGS sequence"/>
</dbReference>
<evidence type="ECO:0000256" key="11">
    <source>
        <dbReference type="PROSITE-ProRule" id="PRU00042"/>
    </source>
</evidence>
<dbReference type="FunFam" id="3.30.160.60:FF:002343">
    <property type="entry name" value="Zinc finger protein 33A"/>
    <property type="match status" value="2"/>
</dbReference>
<keyword evidence="3" id="KW-0479">Metal-binding</keyword>
<keyword evidence="8" id="KW-0238">DNA-binding</keyword>
<keyword evidence="5 11" id="KW-0863">Zinc-finger</keyword>
<evidence type="ECO:0000256" key="4">
    <source>
        <dbReference type="ARBA" id="ARBA00022737"/>
    </source>
</evidence>
<dbReference type="InterPro" id="IPR036236">
    <property type="entry name" value="Znf_C2H2_sf"/>
</dbReference>
<dbReference type="GO" id="GO:0000981">
    <property type="term" value="F:DNA-binding transcription factor activity, RNA polymerase II-specific"/>
    <property type="evidence" value="ECO:0007669"/>
    <property type="project" value="TreeGrafter"/>
</dbReference>
<feature type="domain" description="C2H2-type" evidence="12">
    <location>
        <begin position="350"/>
        <end position="377"/>
    </location>
</feature>
<sequence>MCPWIRVRPRAPGSGRGHAPLGPGEAMCPWIRVRLGPGSGGSHVHMGPGEATHPLGPGCCCGAENVEEQTEQNISIIVSQARNPRLASSSQKSHPCETCGLVLGNIFHVMEGQETQQIHVLLKCGACAKQFYFSTEFHQQHVRENMLIGGVGRMSLSNMCNFNVYQNYFTCGEAGTLTWSGHLHLKASQTRDRPNDISKGVLAFQRRKDFYTRKELEEDIGSSNLHHHQTVHTGEKPYKCSECGKSFTKLSSLRYHQSSHTGEKPNKCSECGKSFASSTVLHSHQRIHTGEKPYKCSECGKCFITSSELCRHQRVHTGEKPYKCSECGKSFTNLSSLHYHQSAHSGEKPYKCSECGKSFITTSELHRHKRVHTEDKPCECSECGKSFTTSREFTLEKSLINAMTVGDLLPGVLPFVVIRDVTVEKSLIHAVNVGNHLPIGIASVTTIKVLTLEKNLINAVNVGNLSKVAMVFRIIREFTLGKAIMGANNMRYVSAKFLNLPEVDTLVHPFVDCVYSLVVVKS</sequence>
<name>A0AA40HEK3_CNENI</name>
<dbReference type="SMART" id="SM00355">
    <property type="entry name" value="ZnF_C2H2"/>
    <property type="match status" value="5"/>
</dbReference>
<evidence type="ECO:0000256" key="3">
    <source>
        <dbReference type="ARBA" id="ARBA00022723"/>
    </source>
</evidence>
<gene>
    <name evidence="13" type="ORF">QTO34_010010</name>
</gene>
<evidence type="ECO:0000313" key="13">
    <source>
        <dbReference type="EMBL" id="KAK1329827.1"/>
    </source>
</evidence>
<keyword evidence="9" id="KW-0804">Transcription</keyword>
<evidence type="ECO:0000256" key="1">
    <source>
        <dbReference type="ARBA" id="ARBA00004123"/>
    </source>
</evidence>
<evidence type="ECO:0000313" key="14">
    <source>
        <dbReference type="Proteomes" id="UP001177744"/>
    </source>
</evidence>
<keyword evidence="14" id="KW-1185">Reference proteome</keyword>
<evidence type="ECO:0000256" key="6">
    <source>
        <dbReference type="ARBA" id="ARBA00022833"/>
    </source>
</evidence>
<dbReference type="PROSITE" id="PS50157">
    <property type="entry name" value="ZINC_FINGER_C2H2_2"/>
    <property type="match status" value="5"/>
</dbReference>
<comment type="caution">
    <text evidence="13">The sequence shown here is derived from an EMBL/GenBank/DDBJ whole genome shotgun (WGS) entry which is preliminary data.</text>
</comment>
<accession>A0AA40HEK3</accession>
<evidence type="ECO:0000256" key="9">
    <source>
        <dbReference type="ARBA" id="ARBA00023163"/>
    </source>
</evidence>
<keyword evidence="7" id="KW-0805">Transcription regulation</keyword>
<dbReference type="FunFam" id="3.30.160.60:FF:003109">
    <property type="match status" value="1"/>
</dbReference>
<keyword evidence="6" id="KW-0862">Zinc</keyword>
<protein>
    <recommendedName>
        <fullName evidence="12">C2H2-type domain-containing protein</fullName>
    </recommendedName>
</protein>
<dbReference type="PANTHER" id="PTHR23235:SF152">
    <property type="entry name" value="SI:DKEY-210J14.3"/>
    <property type="match status" value="1"/>
</dbReference>
<feature type="domain" description="C2H2-type" evidence="12">
    <location>
        <begin position="294"/>
        <end position="321"/>
    </location>
</feature>
<dbReference type="PANTHER" id="PTHR23235">
    <property type="entry name" value="KRUEPPEL-LIKE TRANSCRIPTION FACTOR"/>
    <property type="match status" value="1"/>
</dbReference>
<reference evidence="13" key="1">
    <citation type="submission" date="2023-06" db="EMBL/GenBank/DDBJ databases">
        <title>Reference genome for the Northern bat (Eptesicus nilssonii), a most northern bat species.</title>
        <authorList>
            <person name="Laine V.N."/>
            <person name="Pulliainen A.T."/>
            <person name="Lilley T.M."/>
        </authorList>
    </citation>
    <scope>NUCLEOTIDE SEQUENCE</scope>
    <source>
        <strain evidence="13">BLF_Eptnil</strain>
        <tissue evidence="13">Kidney</tissue>
    </source>
</reference>
<dbReference type="GO" id="GO:0000978">
    <property type="term" value="F:RNA polymerase II cis-regulatory region sequence-specific DNA binding"/>
    <property type="evidence" value="ECO:0007669"/>
    <property type="project" value="TreeGrafter"/>
</dbReference>
<evidence type="ECO:0000256" key="2">
    <source>
        <dbReference type="ARBA" id="ARBA00006991"/>
    </source>
</evidence>
<dbReference type="Gene3D" id="3.30.160.60">
    <property type="entry name" value="Classic Zinc Finger"/>
    <property type="match status" value="6"/>
</dbReference>
<dbReference type="SUPFAM" id="SSF57667">
    <property type="entry name" value="beta-beta-alpha zinc fingers"/>
    <property type="match status" value="3"/>
</dbReference>
<dbReference type="FunFam" id="3.30.160.60:FF:000358">
    <property type="entry name" value="zinc finger protein 24"/>
    <property type="match status" value="1"/>
</dbReference>
<comment type="similarity">
    <text evidence="2">Belongs to the krueppel C2H2-type zinc-finger protein family.</text>
</comment>
<dbReference type="FunFam" id="3.30.160.60:FF:001684">
    <property type="entry name" value="zinc finger protein 33B-like"/>
    <property type="match status" value="1"/>
</dbReference>
<dbReference type="PROSITE" id="PS00028">
    <property type="entry name" value="ZINC_FINGER_C2H2_1"/>
    <property type="match status" value="5"/>
</dbReference>
<comment type="subcellular location">
    <subcellularLocation>
        <location evidence="1">Nucleus</location>
    </subcellularLocation>
</comment>
<feature type="domain" description="C2H2-type" evidence="12">
    <location>
        <begin position="266"/>
        <end position="293"/>
    </location>
</feature>
<dbReference type="GO" id="GO:0008270">
    <property type="term" value="F:zinc ion binding"/>
    <property type="evidence" value="ECO:0007669"/>
    <property type="project" value="UniProtKB-KW"/>
</dbReference>
<keyword evidence="10" id="KW-0539">Nucleus</keyword>
<proteinExistence type="inferred from homology"/>
<feature type="domain" description="C2H2-type" evidence="12">
    <location>
        <begin position="322"/>
        <end position="349"/>
    </location>
</feature>
<dbReference type="AlphaFoldDB" id="A0AA40HEK3"/>
<keyword evidence="4" id="KW-0677">Repeat</keyword>
<dbReference type="InterPro" id="IPR013087">
    <property type="entry name" value="Znf_C2H2_type"/>
</dbReference>
<feature type="domain" description="C2H2-type" evidence="12">
    <location>
        <begin position="238"/>
        <end position="265"/>
    </location>
</feature>
<evidence type="ECO:0000256" key="10">
    <source>
        <dbReference type="ARBA" id="ARBA00023242"/>
    </source>
</evidence>
<evidence type="ECO:0000256" key="7">
    <source>
        <dbReference type="ARBA" id="ARBA00023015"/>
    </source>
</evidence>
<evidence type="ECO:0000259" key="12">
    <source>
        <dbReference type="PROSITE" id="PS50157"/>
    </source>
</evidence>
<evidence type="ECO:0000256" key="8">
    <source>
        <dbReference type="ARBA" id="ARBA00023125"/>
    </source>
</evidence>
<dbReference type="Pfam" id="PF00096">
    <property type="entry name" value="zf-C2H2"/>
    <property type="match status" value="5"/>
</dbReference>
<dbReference type="EMBL" id="JAULJE010000021">
    <property type="protein sequence ID" value="KAK1329827.1"/>
    <property type="molecule type" value="Genomic_DNA"/>
</dbReference>
<evidence type="ECO:0000256" key="5">
    <source>
        <dbReference type="ARBA" id="ARBA00022771"/>
    </source>
</evidence>